<dbReference type="GO" id="GO:0140291">
    <property type="term" value="P:peptidyl-glutamate ADP-deribosylation"/>
    <property type="evidence" value="ECO:0007669"/>
    <property type="project" value="TreeGrafter"/>
</dbReference>
<dbReference type="EMBL" id="LT883628">
    <property type="protein sequence ID" value="SMZ64524.1"/>
    <property type="molecule type" value="mRNA"/>
</dbReference>
<gene>
    <name evidence="3" type="primary">A-Appr 1p</name>
</gene>
<dbReference type="SUPFAM" id="SSF52949">
    <property type="entry name" value="Macro domain-like"/>
    <property type="match status" value="1"/>
</dbReference>
<reference evidence="3" key="1">
    <citation type="submission" date="2017-06" db="EMBL/GenBank/DDBJ databases">
        <authorList>
            <person name="Nizam F."/>
        </authorList>
    </citation>
    <scope>NUCLEOTIDE SEQUENCE</scope>
    <source>
        <strain evidence="3">SRM16</strain>
    </source>
</reference>
<organism evidence="3">
    <name type="scientific">Arthrospira sp. SRM16</name>
    <dbReference type="NCBI Taxonomy" id="1929211"/>
    <lineage>
        <taxon>Bacteria</taxon>
        <taxon>Bacillati</taxon>
        <taxon>Cyanobacteriota</taxon>
        <taxon>Cyanophyceae</taxon>
        <taxon>Oscillatoriophycideae</taxon>
        <taxon>Oscillatoriales</taxon>
        <taxon>Microcoleaceae</taxon>
        <taxon>Arthrospira</taxon>
    </lineage>
</organism>
<comment type="catalytic activity">
    <reaction evidence="1">
        <text>an N-(ADP-alpha-D-ribosyl)-thymidine in DNA + H2O = a thymidine in DNA + ADP-D-ribose</text>
        <dbReference type="Rhea" id="RHEA:71655"/>
        <dbReference type="Rhea" id="RHEA-COMP:13556"/>
        <dbReference type="Rhea" id="RHEA-COMP:18051"/>
        <dbReference type="ChEBI" id="CHEBI:15377"/>
        <dbReference type="ChEBI" id="CHEBI:57967"/>
        <dbReference type="ChEBI" id="CHEBI:137386"/>
        <dbReference type="ChEBI" id="CHEBI:191199"/>
    </reaction>
    <physiologicalReaction direction="left-to-right" evidence="1">
        <dbReference type="Rhea" id="RHEA:71656"/>
    </physiologicalReaction>
</comment>
<dbReference type="Pfam" id="PF01661">
    <property type="entry name" value="Macro"/>
    <property type="match status" value="1"/>
</dbReference>
<dbReference type="CDD" id="cd02901">
    <property type="entry name" value="Macro_Poa1p-like"/>
    <property type="match status" value="1"/>
</dbReference>
<evidence type="ECO:0000259" key="2">
    <source>
        <dbReference type="PROSITE" id="PS51154"/>
    </source>
</evidence>
<dbReference type="InterPro" id="IPR002589">
    <property type="entry name" value="Macro_dom"/>
</dbReference>
<accession>A0A4Y7LIW0</accession>
<proteinExistence type="evidence at transcript level"/>
<dbReference type="AlphaFoldDB" id="A0A4Y7LIW0"/>
<evidence type="ECO:0000313" key="3">
    <source>
        <dbReference type="EMBL" id="SMZ64524.1"/>
    </source>
</evidence>
<dbReference type="InterPro" id="IPR050892">
    <property type="entry name" value="ADP-ribose_metab_enzymes"/>
</dbReference>
<dbReference type="PROSITE" id="PS51154">
    <property type="entry name" value="MACRO"/>
    <property type="match status" value="1"/>
</dbReference>
<reference evidence="3" key="2">
    <citation type="submission" date="2019-06" db="EMBL/GenBank/DDBJ databases">
        <title>Genes from Arthrospira platensis.</title>
        <authorList>
            <person name="Faizal N."/>
            <person name="Venkatesh K."/>
            <person name="Arockiaraj J."/>
        </authorList>
    </citation>
    <scope>NUCLEOTIDE SEQUENCE</scope>
    <source>
        <strain evidence="3">SRM16</strain>
    </source>
</reference>
<sequence length="351" mass="39615">MIHFKQGNLLTEKADALVNTVNCVGVMGKGIALQFKQAFPENFRAYKTACDAKRIHPGQMFVVATDKLFPKYIINFPTKRHWKGKSKIEDIKAGLIALVEEVKRLEITSIAIPPLGCGNGGLDWAAVKPLIVQSFAEVPDIEVMIFEPTGAPVADQIPVATSTPKMTIGRALLIRLLELYGIPGYRLTKLEIQKLAYFLQVAGEPLRLRYVKHQFGPYADNLNHVLQKIEGHYIRGYGDRTETSAMYVLEKGRDAADRFLSAHPDTGARLQRVSDLIEGFETPYGLEMLATLHWVATEDPQAAIDCDRAIEKVQEWSDRKRHLFKPNHLRIAWERLHTQNWFNINSDAETP</sequence>
<dbReference type="Gene3D" id="3.40.220.10">
    <property type="entry name" value="Leucine Aminopeptidase, subunit E, domain 1"/>
    <property type="match status" value="1"/>
</dbReference>
<evidence type="ECO:0000256" key="1">
    <source>
        <dbReference type="ARBA" id="ARBA00035885"/>
    </source>
</evidence>
<name>A0A4Y7LIW0_9CYAN</name>
<dbReference type="PANTHER" id="PTHR12521:SF0">
    <property type="entry name" value="ADP-RIBOSE GLYCOHYDROLASE OARD1"/>
    <property type="match status" value="1"/>
</dbReference>
<protein>
    <submittedName>
        <fullName evidence="3">Appr-1-p processing protein</fullName>
    </submittedName>
</protein>
<feature type="domain" description="Macro" evidence="2">
    <location>
        <begin position="1"/>
        <end position="154"/>
    </location>
</feature>
<dbReference type="SMART" id="SM00506">
    <property type="entry name" value="A1pp"/>
    <property type="match status" value="1"/>
</dbReference>
<dbReference type="InterPro" id="IPR043472">
    <property type="entry name" value="Macro_dom-like"/>
</dbReference>
<dbReference type="PANTHER" id="PTHR12521">
    <property type="entry name" value="PROTEIN C6ORF130"/>
    <property type="match status" value="1"/>
</dbReference>